<proteinExistence type="predicted"/>
<name>A0A0C1V7W3_9ENTR</name>
<gene>
    <name evidence="1" type="ORF">P689_122102</name>
</gene>
<comment type="caution">
    <text evidence="1">The sequence shown here is derived from an EMBL/GenBank/DDBJ whole genome shotgun (WGS) entry which is preliminary data.</text>
</comment>
<dbReference type="EMBL" id="AWXV01000004">
    <property type="protein sequence ID" value="KIE63933.1"/>
    <property type="molecule type" value="Genomic_DNA"/>
</dbReference>
<dbReference type="AlphaFoldDB" id="A0A0C1V7W3"/>
<organism evidence="1 2">
    <name type="scientific">Candidatus Riesia pediculischaeffi PTSU</name>
    <dbReference type="NCBI Taxonomy" id="1401651"/>
    <lineage>
        <taxon>Bacteria</taxon>
        <taxon>Pseudomonadati</taxon>
        <taxon>Pseudomonadota</taxon>
        <taxon>Gammaproteobacteria</taxon>
        <taxon>Enterobacterales</taxon>
        <taxon>Enterobacteriaceae</taxon>
        <taxon>Candidatus Riesia</taxon>
    </lineage>
</organism>
<accession>A0A0C1V7W3</accession>
<reference evidence="1 2" key="1">
    <citation type="journal article" date="2014" name="G3 (Bethesda)">
        <title>Genome sequence of Candidatus Riesia pediculischaeffi, endosymbiont of chimpanzee lice, and genomic comparison of recently acquired endosymbionts from human and chimpanzee lice.</title>
        <authorList>
            <person name="Boyd B.M."/>
            <person name="Allen J.M."/>
            <person name="de Crecy-Lagard V."/>
            <person name="Reed D.L."/>
        </authorList>
    </citation>
    <scope>NUCLEOTIDE SEQUENCE [LARGE SCALE GENOMIC DNA]</scope>
    <source>
        <strain evidence="1 2">PTSU</strain>
    </source>
</reference>
<evidence type="ECO:0000313" key="2">
    <source>
        <dbReference type="Proteomes" id="UP000054529"/>
    </source>
</evidence>
<dbReference type="Proteomes" id="UP000054529">
    <property type="component" value="Unassembled WGS sequence"/>
</dbReference>
<dbReference type="HOGENOM" id="CLU_3150723_0_0_6"/>
<evidence type="ECO:0000313" key="1">
    <source>
        <dbReference type="EMBL" id="KIE63933.1"/>
    </source>
</evidence>
<protein>
    <submittedName>
        <fullName evidence="1">Uncharacterized protein</fullName>
    </submittedName>
</protein>
<sequence length="48" mass="5634">MEVFPYRIGFYTLSSSMTAIDFISFIVRINHEESICKELKIMSIDMLL</sequence>